<feature type="region of interest" description="Disordered" evidence="1">
    <location>
        <begin position="17"/>
        <end position="48"/>
    </location>
</feature>
<name>A0A4R1HZA1_PSEEN</name>
<reference evidence="2 3" key="1">
    <citation type="submission" date="2019-03" db="EMBL/GenBank/DDBJ databases">
        <title>Sequencing the genomes of 1000 actinobacteria strains.</title>
        <authorList>
            <person name="Klenk H.-P."/>
        </authorList>
    </citation>
    <scope>NUCLEOTIDE SEQUENCE [LARGE SCALE GENOMIC DNA]</scope>
    <source>
        <strain evidence="2 3">DSM 44969</strain>
    </source>
</reference>
<protein>
    <submittedName>
        <fullName evidence="2">Uncharacterized protein</fullName>
    </submittedName>
</protein>
<organism evidence="2 3">
    <name type="scientific">Pseudonocardia endophytica</name>
    <dbReference type="NCBI Taxonomy" id="401976"/>
    <lineage>
        <taxon>Bacteria</taxon>
        <taxon>Bacillati</taxon>
        <taxon>Actinomycetota</taxon>
        <taxon>Actinomycetes</taxon>
        <taxon>Pseudonocardiales</taxon>
        <taxon>Pseudonocardiaceae</taxon>
        <taxon>Pseudonocardia</taxon>
    </lineage>
</organism>
<dbReference type="Proteomes" id="UP000295560">
    <property type="component" value="Unassembled WGS sequence"/>
</dbReference>
<accession>A0A4R1HZA1</accession>
<evidence type="ECO:0000313" key="2">
    <source>
        <dbReference type="EMBL" id="TCK22932.1"/>
    </source>
</evidence>
<comment type="caution">
    <text evidence="2">The sequence shown here is derived from an EMBL/GenBank/DDBJ whole genome shotgun (WGS) entry which is preliminary data.</text>
</comment>
<sequence>MVLEQVGTVTEVASVAVDHTGARRQPDGRGRGRATLSVVPSGPSGDAGVPGALSSLCSTVQTPPLAHCTQAGLDVGRVDLRVVWRERRPGARRATPRSERRH</sequence>
<keyword evidence="3" id="KW-1185">Reference proteome</keyword>
<proteinExistence type="predicted"/>
<feature type="compositionally biased region" description="Basic and acidic residues" evidence="1">
    <location>
        <begin position="20"/>
        <end position="30"/>
    </location>
</feature>
<evidence type="ECO:0000256" key="1">
    <source>
        <dbReference type="SAM" id="MobiDB-lite"/>
    </source>
</evidence>
<gene>
    <name evidence="2" type="ORF">EV378_6943</name>
</gene>
<dbReference type="EMBL" id="SMFZ01000002">
    <property type="protein sequence ID" value="TCK22932.1"/>
    <property type="molecule type" value="Genomic_DNA"/>
</dbReference>
<evidence type="ECO:0000313" key="3">
    <source>
        <dbReference type="Proteomes" id="UP000295560"/>
    </source>
</evidence>
<dbReference type="AlphaFoldDB" id="A0A4R1HZA1"/>